<feature type="non-terminal residue" evidence="2">
    <location>
        <position position="903"/>
    </location>
</feature>
<name>A0AA36DFL1_9BILA</name>
<dbReference type="Gene3D" id="1.10.510.10">
    <property type="entry name" value="Transferase(Phosphotransferase) domain 1"/>
    <property type="match status" value="1"/>
</dbReference>
<dbReference type="GO" id="GO:0005524">
    <property type="term" value="F:ATP binding"/>
    <property type="evidence" value="ECO:0007669"/>
    <property type="project" value="InterPro"/>
</dbReference>
<dbReference type="Pfam" id="PF07714">
    <property type="entry name" value="PK_Tyr_Ser-Thr"/>
    <property type="match status" value="1"/>
</dbReference>
<dbReference type="AlphaFoldDB" id="A0AA36DFL1"/>
<dbReference type="SUPFAM" id="SSF56112">
    <property type="entry name" value="Protein kinase-like (PK-like)"/>
    <property type="match status" value="1"/>
</dbReference>
<dbReference type="Proteomes" id="UP001177023">
    <property type="component" value="Unassembled WGS sequence"/>
</dbReference>
<dbReference type="InterPro" id="IPR011009">
    <property type="entry name" value="Kinase-like_dom_sf"/>
</dbReference>
<accession>A0AA36DFL1</accession>
<dbReference type="InterPro" id="IPR001245">
    <property type="entry name" value="Ser-Thr/Tyr_kinase_cat_dom"/>
</dbReference>
<reference evidence="2" key="1">
    <citation type="submission" date="2023-06" db="EMBL/GenBank/DDBJ databases">
        <authorList>
            <person name="Delattre M."/>
        </authorList>
    </citation>
    <scope>NUCLEOTIDE SEQUENCE</scope>
    <source>
        <strain evidence="2">AF72</strain>
    </source>
</reference>
<dbReference type="InterPro" id="IPR000719">
    <property type="entry name" value="Prot_kinase_dom"/>
</dbReference>
<sequence length="903" mass="102858">MEIAAITAKEQRLIATIRDTINCEEREMAFYKHYDSCLKYYRHLLETERQMDRARLGFQQMLDDGQIERAPEIDVQPELQMNKISPMSELDSNEDQLGEIVGKIVEDKEETVDLIEKWMKKAINAKLIPEEFISEDGFVVEISRMMNILHSPIFRGVLSKTRGWLSLSSNKEYPTERVIYGWAGVWKELRFAGNKSIEDGINFSSFVIQSIQKLLNGGTSGDSGDNIHRGPWHFPFIGEKQRAFEEKYNPLDGDGSGSSLATRYDSERTFAIAMASSSICLKYEQMQLGIIPKEKKCKALLEVYTLRPGNNDMWPSNVFDHPHIRLIFDESDDGQIANIVTEYCQRGDLKTFISDFTYASDLYSAGLVLWECIERRTVFHDINNAAVLISRICHGPPLERANCRDSVADLLEKCVRQLPEGRPTAAKALEEANGLKKEPFYEVFCTKLYDLEIDSENTSPWPVVGRADGEQMIIRERQLVCDAEISTLSAGIEHHTGIPIQHGSASSDGSLGVIGQVKKFVTRFVPRDSIELARRSGRSTLKTVVVTAATETKTVVTNDRNEDFALEESDKLLEIVDKMMDGKDVEDQKEKWVKKAIERKMIPAEFTSEEGFWLEIDIMGGGCRTSHQFTKGPTDLQKVYCSFIQGIAGSRKNSDFLMPWFQPSNPSDISQMMTIFHSPPFRGIVSRSRCMLSLVSRNEYPSEVAFYEWAGVWSSLGFTGDRSKDGINFSSYAIRSLQKLLNGGTSGGSGDIIHRGPWYFPFIGEKQMAFEAKWNLRIVLITPEDRSESKYLWIFQRNKPDVVLSISYTSRRSFKISTATSHYFEKYEQMQLGIIPNDKTMKIASVKMNEWTYQRIVEPETKGETPTIWTANYRPTFEDLNCFDCLKGPLPDMSYCYEFSEIC</sequence>
<comment type="caution">
    <text evidence="2">The sequence shown here is derived from an EMBL/GenBank/DDBJ whole genome shotgun (WGS) entry which is preliminary data.</text>
</comment>
<organism evidence="2 3">
    <name type="scientific">Mesorhabditis spiculigera</name>
    <dbReference type="NCBI Taxonomy" id="96644"/>
    <lineage>
        <taxon>Eukaryota</taxon>
        <taxon>Metazoa</taxon>
        <taxon>Ecdysozoa</taxon>
        <taxon>Nematoda</taxon>
        <taxon>Chromadorea</taxon>
        <taxon>Rhabditida</taxon>
        <taxon>Rhabditina</taxon>
        <taxon>Rhabditomorpha</taxon>
        <taxon>Rhabditoidea</taxon>
        <taxon>Rhabditidae</taxon>
        <taxon>Mesorhabditinae</taxon>
        <taxon>Mesorhabditis</taxon>
    </lineage>
</organism>
<gene>
    <name evidence="2" type="ORF">MSPICULIGERA_LOCUS23411</name>
</gene>
<evidence type="ECO:0000259" key="1">
    <source>
        <dbReference type="SMART" id="SM00220"/>
    </source>
</evidence>
<protein>
    <recommendedName>
        <fullName evidence="1">Protein kinase domain-containing protein</fullName>
    </recommendedName>
</protein>
<dbReference type="EMBL" id="CATQJA010002704">
    <property type="protein sequence ID" value="CAJ0585385.1"/>
    <property type="molecule type" value="Genomic_DNA"/>
</dbReference>
<evidence type="ECO:0000313" key="2">
    <source>
        <dbReference type="EMBL" id="CAJ0585385.1"/>
    </source>
</evidence>
<evidence type="ECO:0000313" key="3">
    <source>
        <dbReference type="Proteomes" id="UP001177023"/>
    </source>
</evidence>
<dbReference type="SMART" id="SM00220">
    <property type="entry name" value="S_TKc"/>
    <property type="match status" value="1"/>
</dbReference>
<dbReference type="GO" id="GO:0004672">
    <property type="term" value="F:protein kinase activity"/>
    <property type="evidence" value="ECO:0007669"/>
    <property type="project" value="InterPro"/>
</dbReference>
<proteinExistence type="predicted"/>
<feature type="domain" description="Protein kinase" evidence="1">
    <location>
        <begin position="248"/>
        <end position="441"/>
    </location>
</feature>
<keyword evidence="3" id="KW-1185">Reference proteome</keyword>